<protein>
    <recommendedName>
        <fullName evidence="2">Phosphatidic acid phosphatase type 2/haloperoxidase domain-containing protein</fullName>
    </recommendedName>
</protein>
<comment type="caution">
    <text evidence="3">The sequence shown here is derived from an EMBL/GenBank/DDBJ whole genome shotgun (WGS) entry which is preliminary data.</text>
</comment>
<accession>A0ABQ1JZL1</accession>
<reference evidence="4" key="1">
    <citation type="journal article" date="2019" name="Int. J. Syst. Evol. Microbiol.">
        <title>The Global Catalogue of Microorganisms (GCM) 10K type strain sequencing project: providing services to taxonomists for standard genome sequencing and annotation.</title>
        <authorList>
            <consortium name="The Broad Institute Genomics Platform"/>
            <consortium name="The Broad Institute Genome Sequencing Center for Infectious Disease"/>
            <person name="Wu L."/>
            <person name="Ma J."/>
        </authorList>
    </citation>
    <scope>NUCLEOTIDE SEQUENCE [LARGE SCALE GENOMIC DNA]</scope>
    <source>
        <strain evidence="4">CGMCC 1.15341</strain>
    </source>
</reference>
<dbReference type="InterPro" id="IPR000326">
    <property type="entry name" value="PAP2/HPO"/>
</dbReference>
<keyword evidence="1" id="KW-0812">Transmembrane</keyword>
<organism evidence="3 4">
    <name type="scientific">Marinobacterium zhoushanense</name>
    <dbReference type="NCBI Taxonomy" id="1679163"/>
    <lineage>
        <taxon>Bacteria</taxon>
        <taxon>Pseudomonadati</taxon>
        <taxon>Pseudomonadota</taxon>
        <taxon>Gammaproteobacteria</taxon>
        <taxon>Oceanospirillales</taxon>
        <taxon>Oceanospirillaceae</taxon>
        <taxon>Marinobacterium</taxon>
    </lineage>
</organism>
<evidence type="ECO:0000313" key="3">
    <source>
        <dbReference type="EMBL" id="GGB80254.1"/>
    </source>
</evidence>
<keyword evidence="1" id="KW-0472">Membrane</keyword>
<evidence type="ECO:0000256" key="1">
    <source>
        <dbReference type="SAM" id="Phobius"/>
    </source>
</evidence>
<keyword evidence="1" id="KW-1133">Transmembrane helix</keyword>
<dbReference type="Proteomes" id="UP000629025">
    <property type="component" value="Unassembled WGS sequence"/>
</dbReference>
<name>A0ABQ1JZL1_9GAMM</name>
<feature type="transmembrane region" description="Helical" evidence="1">
    <location>
        <begin position="69"/>
        <end position="88"/>
    </location>
</feature>
<gene>
    <name evidence="3" type="ORF">GCM10011352_02440</name>
</gene>
<feature type="transmembrane region" description="Helical" evidence="1">
    <location>
        <begin position="100"/>
        <end position="118"/>
    </location>
</feature>
<dbReference type="Gene3D" id="1.20.144.10">
    <property type="entry name" value="Phosphatidic acid phosphatase type 2/haloperoxidase"/>
    <property type="match status" value="1"/>
</dbReference>
<evidence type="ECO:0000313" key="4">
    <source>
        <dbReference type="Proteomes" id="UP000629025"/>
    </source>
</evidence>
<proteinExistence type="predicted"/>
<dbReference type="InterPro" id="IPR036938">
    <property type="entry name" value="PAP2/HPO_sf"/>
</dbReference>
<keyword evidence="4" id="KW-1185">Reference proteome</keyword>
<sequence>MLVALAKQMTGVECPWNLQPFGGTQVYLPLLQQLLQGGGDGVCFPAGHASAGYAWLALYFAAKTAAPRWRYAALAVGLGGGLLFGLSQQLRGAHFLSHDLWSMVLCWYAVMLLARLMLPAHRN</sequence>
<evidence type="ECO:0000259" key="2">
    <source>
        <dbReference type="Pfam" id="PF01569"/>
    </source>
</evidence>
<feature type="domain" description="Phosphatidic acid phosphatase type 2/haloperoxidase" evidence="2">
    <location>
        <begin position="2"/>
        <end position="117"/>
    </location>
</feature>
<dbReference type="SUPFAM" id="SSF48317">
    <property type="entry name" value="Acid phosphatase/Vanadium-dependent haloperoxidase"/>
    <property type="match status" value="1"/>
</dbReference>
<dbReference type="Pfam" id="PF01569">
    <property type="entry name" value="PAP2"/>
    <property type="match status" value="1"/>
</dbReference>
<dbReference type="EMBL" id="BMIJ01000001">
    <property type="protein sequence ID" value="GGB80254.1"/>
    <property type="molecule type" value="Genomic_DNA"/>
</dbReference>